<dbReference type="InterPro" id="IPR009922">
    <property type="entry name" value="DUF1457"/>
</dbReference>
<proteinExistence type="predicted"/>
<dbReference type="Proteomes" id="UP000032160">
    <property type="component" value="Chromosome I"/>
</dbReference>
<keyword evidence="2" id="KW-1185">Reference proteome</keyword>
<dbReference type="EMBL" id="HG966617">
    <property type="protein sequence ID" value="CDO61293.1"/>
    <property type="molecule type" value="Genomic_DNA"/>
</dbReference>
<name>X5MB62_9HYPH</name>
<dbReference type="KEGG" id="pect:BN1012_Phect3081"/>
<protein>
    <submittedName>
        <fullName evidence="1">Uncharacterized protein</fullName>
    </submittedName>
</protein>
<evidence type="ECO:0000313" key="1">
    <source>
        <dbReference type="EMBL" id="CDO61293.1"/>
    </source>
</evidence>
<dbReference type="RefSeq" id="WP_043949124.1">
    <property type="nucleotide sequence ID" value="NZ_HG966617.1"/>
</dbReference>
<dbReference type="AlphaFoldDB" id="X5MB62"/>
<sequence length="201" mass="22553">MLHSDDSRTALKAWLAARGDALYPTTSQFGPFQMRPFLPNIVMIRRMSDGGHQITLVGTALVESFGADATGRDVKAAYPKSEHALLDRFYDYIFAHHNLTQSLRTYQRRNGVSVLIEQFMMPVGNSNGVHDRYLLLINDTPMPQMPLTEPRKDVLIGELQRRTVYDPQTLLPVDCDLTTPRNAAAMAQPLLDETAVSHLQS</sequence>
<gene>
    <name evidence="1" type="ORF">BN1012_Phect3081</name>
</gene>
<accession>X5MB62</accession>
<dbReference type="HOGENOM" id="CLU_1358393_0_0_5"/>
<dbReference type="Pfam" id="PF07310">
    <property type="entry name" value="PAS_5"/>
    <property type="match status" value="1"/>
</dbReference>
<reference evidence="1 2" key="1">
    <citation type="journal article" date="2014" name="Front. Genet.">
        <title>Genome and metabolic network of "Candidatus Phaeomarinobacter ectocarpi" Ec32, a new candidate genus of Alphaproteobacteria frequently associated with brown algae.</title>
        <authorList>
            <person name="Dittami S.M."/>
            <person name="Barbeyron T."/>
            <person name="Boyen C."/>
            <person name="Cambefort J."/>
            <person name="Collet G."/>
            <person name="Delage L."/>
            <person name="Gobet A."/>
            <person name="Groisillier A."/>
            <person name="Leblanc C."/>
            <person name="Michel G."/>
            <person name="Scornet D."/>
            <person name="Siegel A."/>
            <person name="Tapia J.E."/>
            <person name="Tonon T."/>
        </authorList>
    </citation>
    <scope>NUCLEOTIDE SEQUENCE [LARGE SCALE GENOMIC DNA]</scope>
    <source>
        <strain evidence="1 2">Ec32</strain>
    </source>
</reference>
<evidence type="ECO:0000313" key="2">
    <source>
        <dbReference type="Proteomes" id="UP000032160"/>
    </source>
</evidence>
<organism evidence="1 2">
    <name type="scientific">Candidatus Phaeomarinibacter ectocarpi</name>
    <dbReference type="NCBI Taxonomy" id="1458461"/>
    <lineage>
        <taxon>Bacteria</taxon>
        <taxon>Pseudomonadati</taxon>
        <taxon>Pseudomonadota</taxon>
        <taxon>Alphaproteobacteria</taxon>
        <taxon>Hyphomicrobiales</taxon>
        <taxon>Parvibaculaceae</taxon>
        <taxon>Candidatus Phaeomarinibacter</taxon>
    </lineage>
</organism>